<feature type="transmembrane region" description="Helical" evidence="1">
    <location>
        <begin position="369"/>
        <end position="391"/>
    </location>
</feature>
<dbReference type="Proteomes" id="UP000198882">
    <property type="component" value="Unassembled WGS sequence"/>
</dbReference>
<sequence>MTQMRNESSSDEMAGSGLVPNLRIWLSVSRIELLRDLRWLRAQDYVLLGTVVVALLATPGLWFTYRLMIDVGESFVTGSPPLATATTLVVVGWMFTVCLFVADGAGSNGEIGNKSAILTMRPVRDIAPGLLFTEIVKMAPYVFVPIAVVYLGLSVGVGTVRPFLSGLALGVVLTVSSGLIGYPIGVTLLGGIRQYRHLKAIKPIIGVVLGITYFATIFTGGFTAVVDIVRPVSTSAPLGWLGALAFATVPGADVSSADAASAVAATVLLVPVGIVGTVFAARHTWYVEEIANGDGGTRDSTDELDGTDATVFARILGSLCRTREAYGIARVSLLRRYRSPASLSYGAFPLLGAIPLFEQLLTTGSVPWYTPWLVIGYGGWFAGLAFTANVLGNQGRTLPLLLTSRTSGLQVVWGSIVAATIVVAPVTSVLAVGSGVAANRPPTELLGVGFAAPAVVVASATLATGIGTTFPRVTTVDISSSKNLELPSKYTLWLFSMVVICGAYATAIVVDETARIVATGLLSTYALDVDPSTLELLSGITIVLLVAGIPVSCLRAARQFDTYRLS</sequence>
<evidence type="ECO:0000256" key="1">
    <source>
        <dbReference type="SAM" id="Phobius"/>
    </source>
</evidence>
<feature type="transmembrane region" description="Helical" evidence="1">
    <location>
        <begin position="45"/>
        <end position="65"/>
    </location>
</feature>
<reference evidence="3" key="1">
    <citation type="submission" date="2016-10" db="EMBL/GenBank/DDBJ databases">
        <authorList>
            <person name="Varghese N."/>
            <person name="Submissions S."/>
        </authorList>
    </citation>
    <scope>NUCLEOTIDE SEQUENCE [LARGE SCALE GENOMIC DNA]</scope>
    <source>
        <strain evidence="3">B4,CECT 8067,JCM 17497</strain>
    </source>
</reference>
<feature type="transmembrane region" description="Helical" evidence="1">
    <location>
        <begin position="411"/>
        <end position="433"/>
    </location>
</feature>
<feature type="transmembrane region" description="Helical" evidence="1">
    <location>
        <begin position="85"/>
        <end position="105"/>
    </location>
</feature>
<feature type="transmembrane region" description="Helical" evidence="1">
    <location>
        <begin position="163"/>
        <end position="192"/>
    </location>
</feature>
<evidence type="ECO:0000313" key="3">
    <source>
        <dbReference type="Proteomes" id="UP000198882"/>
    </source>
</evidence>
<feature type="transmembrane region" description="Helical" evidence="1">
    <location>
        <begin position="204"/>
        <end position="226"/>
    </location>
</feature>
<feature type="transmembrane region" description="Helical" evidence="1">
    <location>
        <begin position="536"/>
        <end position="557"/>
    </location>
</feature>
<organism evidence="2 3">
    <name type="scientific">Natronorubrum texcoconense</name>
    <dbReference type="NCBI Taxonomy" id="1095776"/>
    <lineage>
        <taxon>Archaea</taxon>
        <taxon>Methanobacteriati</taxon>
        <taxon>Methanobacteriota</taxon>
        <taxon>Stenosarchaea group</taxon>
        <taxon>Halobacteria</taxon>
        <taxon>Halobacteriales</taxon>
        <taxon>Natrialbaceae</taxon>
        <taxon>Natronorubrum</taxon>
    </lineage>
</organism>
<proteinExistence type="predicted"/>
<dbReference type="STRING" id="1095776.SAMN04515672_1474"/>
<gene>
    <name evidence="2" type="ORF">SAMN04515672_1474</name>
</gene>
<name>A0A1G8WSE2_9EURY</name>
<feature type="transmembrane region" description="Helical" evidence="1">
    <location>
        <begin position="445"/>
        <end position="470"/>
    </location>
</feature>
<keyword evidence="1" id="KW-0812">Transmembrane</keyword>
<evidence type="ECO:0000313" key="2">
    <source>
        <dbReference type="EMBL" id="SDJ80545.1"/>
    </source>
</evidence>
<feature type="transmembrane region" description="Helical" evidence="1">
    <location>
        <begin position="490"/>
        <end position="510"/>
    </location>
</feature>
<dbReference type="EMBL" id="FNFE01000002">
    <property type="protein sequence ID" value="SDJ80545.1"/>
    <property type="molecule type" value="Genomic_DNA"/>
</dbReference>
<keyword evidence="1" id="KW-1133">Transmembrane helix</keyword>
<feature type="transmembrane region" description="Helical" evidence="1">
    <location>
        <begin position="340"/>
        <end position="357"/>
    </location>
</feature>
<dbReference type="AlphaFoldDB" id="A0A1G8WSE2"/>
<feature type="transmembrane region" description="Helical" evidence="1">
    <location>
        <begin position="259"/>
        <end position="281"/>
    </location>
</feature>
<keyword evidence="3" id="KW-1185">Reference proteome</keyword>
<evidence type="ECO:0008006" key="4">
    <source>
        <dbReference type="Google" id="ProtNLM"/>
    </source>
</evidence>
<accession>A0A1G8WSE2</accession>
<protein>
    <recommendedName>
        <fullName evidence="4">ABC-2 type transport system permease protein</fullName>
    </recommendedName>
</protein>
<keyword evidence="1" id="KW-0472">Membrane</keyword>